<evidence type="ECO:0000256" key="2">
    <source>
        <dbReference type="ARBA" id="ARBA00022729"/>
    </source>
</evidence>
<dbReference type="Gene3D" id="3.40.830.10">
    <property type="entry name" value="LigB-like"/>
    <property type="match status" value="1"/>
</dbReference>
<name>A0A8H4H129_9EURO</name>
<dbReference type="Proteomes" id="UP000653565">
    <property type="component" value="Unassembled WGS sequence"/>
</dbReference>
<reference evidence="8" key="2">
    <citation type="submission" date="2020-04" db="EMBL/GenBank/DDBJ databases">
        <authorList>
            <person name="Santos R.A.C."/>
            <person name="Steenwyk J.L."/>
            <person name="Rivero-Menendez O."/>
            <person name="Mead M.E."/>
            <person name="Silva L.P."/>
            <person name="Bastos R.W."/>
            <person name="Alastruey-Izquierdo A."/>
            <person name="Goldman G.H."/>
            <person name="Rokas A."/>
        </authorList>
    </citation>
    <scope>NUCLEOTIDE SEQUENCE</scope>
    <source>
        <strain evidence="8">CNM-CM6805</strain>
    </source>
</reference>
<dbReference type="InterPro" id="IPR002737">
    <property type="entry name" value="MEMO1_fam"/>
</dbReference>
<comment type="caution">
    <text evidence="8">The sequence shown here is derived from an EMBL/GenBank/DDBJ whole genome shotgun (WGS) entry which is preliminary data.</text>
</comment>
<dbReference type="OrthoDB" id="45007at2759"/>
<proteinExistence type="inferred from homology"/>
<dbReference type="GO" id="GO:0046872">
    <property type="term" value="F:metal ion binding"/>
    <property type="evidence" value="ECO:0007669"/>
    <property type="project" value="InterPro"/>
</dbReference>
<accession>A0A8H4H129</accession>
<keyword evidence="3" id="KW-0325">Glycoprotein</keyword>
<feature type="domain" description="Calcineurin-like phosphoesterase" evidence="5">
    <location>
        <begin position="169"/>
        <end position="403"/>
    </location>
</feature>
<evidence type="ECO:0000259" key="6">
    <source>
        <dbReference type="Pfam" id="PF14008"/>
    </source>
</evidence>
<feature type="chain" id="PRO_5044039872" description="Purple acid phosphatase" evidence="4">
    <location>
        <begin position="24"/>
        <end position="867"/>
    </location>
</feature>
<keyword evidence="4" id="KW-0378">Hydrolase</keyword>
<dbReference type="CDD" id="cd00839">
    <property type="entry name" value="MPP_PAPs"/>
    <property type="match status" value="1"/>
</dbReference>
<feature type="domain" description="Purple acid phosphatase N-terminal" evidence="7">
    <location>
        <begin position="34"/>
        <end position="121"/>
    </location>
</feature>
<dbReference type="AlphaFoldDB" id="A0A8H4H129"/>
<dbReference type="Gene3D" id="3.60.21.10">
    <property type="match status" value="1"/>
</dbReference>
<evidence type="ECO:0000256" key="4">
    <source>
        <dbReference type="RuleBase" id="RU361203"/>
    </source>
</evidence>
<gene>
    <name evidence="8" type="ORF">CNMCM6805_009761</name>
</gene>
<comment type="catalytic activity">
    <reaction evidence="4">
        <text>a phosphate monoester + H2O = an alcohol + phosphate</text>
        <dbReference type="Rhea" id="RHEA:15017"/>
        <dbReference type="ChEBI" id="CHEBI:15377"/>
        <dbReference type="ChEBI" id="CHEBI:30879"/>
        <dbReference type="ChEBI" id="CHEBI:43474"/>
        <dbReference type="ChEBI" id="CHEBI:67140"/>
        <dbReference type="EC" id="3.1.3.2"/>
    </reaction>
</comment>
<dbReference type="NCBIfam" id="TIGR04336">
    <property type="entry name" value="AmmeMemoSam_B"/>
    <property type="match status" value="1"/>
</dbReference>
<evidence type="ECO:0000256" key="1">
    <source>
        <dbReference type="ARBA" id="ARBA00006315"/>
    </source>
</evidence>
<evidence type="ECO:0000259" key="5">
    <source>
        <dbReference type="Pfam" id="PF00149"/>
    </source>
</evidence>
<dbReference type="HAMAP" id="MF_00055">
    <property type="entry name" value="MEMO1"/>
    <property type="match status" value="1"/>
</dbReference>
<evidence type="ECO:0000256" key="3">
    <source>
        <dbReference type="ARBA" id="ARBA00023180"/>
    </source>
</evidence>
<dbReference type="Pfam" id="PF16656">
    <property type="entry name" value="Pur_ac_phosph_N"/>
    <property type="match status" value="1"/>
</dbReference>
<feature type="signal peptide" evidence="4">
    <location>
        <begin position="1"/>
        <end position="23"/>
    </location>
</feature>
<dbReference type="InterPro" id="IPR041792">
    <property type="entry name" value="MPP_PAP"/>
</dbReference>
<comment type="similarity">
    <text evidence="1">Belongs to the MEMO1 family.</text>
</comment>
<dbReference type="Gene3D" id="2.60.40.380">
    <property type="entry name" value="Purple acid phosphatase-like, N-terminal"/>
    <property type="match status" value="1"/>
</dbReference>
<protein>
    <recommendedName>
        <fullName evidence="4">Purple acid phosphatase</fullName>
        <ecNumber evidence="4">3.1.3.2</ecNumber>
    </recommendedName>
</protein>
<dbReference type="CDD" id="cd07361">
    <property type="entry name" value="MEMO_like"/>
    <property type="match status" value="1"/>
</dbReference>
<dbReference type="Pfam" id="PF14008">
    <property type="entry name" value="Metallophos_C"/>
    <property type="match status" value="1"/>
</dbReference>
<dbReference type="GO" id="GO:0003993">
    <property type="term" value="F:acid phosphatase activity"/>
    <property type="evidence" value="ECO:0007669"/>
    <property type="project" value="UniProtKB-EC"/>
</dbReference>
<dbReference type="InterPro" id="IPR029052">
    <property type="entry name" value="Metallo-depent_PP-like"/>
</dbReference>
<dbReference type="InterPro" id="IPR025733">
    <property type="entry name" value="PAPs_C"/>
</dbReference>
<dbReference type="Pfam" id="PF00149">
    <property type="entry name" value="Metallophos"/>
    <property type="match status" value="1"/>
</dbReference>
<dbReference type="InterPro" id="IPR008963">
    <property type="entry name" value="Purple_acid_Pase-like_N"/>
</dbReference>
<feature type="domain" description="Purple acid phosphatase C-terminal" evidence="6">
    <location>
        <begin position="424"/>
        <end position="474"/>
    </location>
</feature>
<sequence>MDGMASSILAAFAASTLFTGSIAAPTIQQNGTYPMQLRLAYAGPHGMTVSWNTYSQLPHPTVCFGRSPKHLNRCVSSNVSITYPTSTTYNNHVSIAGLEADTLYYYLPQHSNATTPYTFKTSRQAGDQTPYTVAVAIDMGLMGAMGLTTSVGQGAHNPLGANDNNTIQSLLAQGVNTDFLWHPGDIAYADYWLKEEIQGFLPNTTIADGAKVYESLLNQYYDELAVITAHKPYMVGPGNHESNCDNGGTTDSVHNITYNVGICMPGQTNFTGFRNHFRMPSAQSGGVENFWYSFDNGMVHYIQLDTETDLGHGIVSPDEPTGAEGEDSGPFGLYNQQLNWLEKDLASVDRAKTPWVVVAGHRPWYVSGKNQSGTICENCRKVWEPLFLKYDVDLVLSGHTHYYERNAPIANFNADRNELNNPTAPWYITNGAAGHYDGLDSLVRPLQSYSRYAQDTAYGWSKLTFHNCSHLTHESEVQALALQSPIYMLRFFSIKKEKADIMQSREPSHAGSWYSDNRSTLTRQLDQWLAHVPNEIEGIGSLPVPGSRVIIAPHAGYAYSGPCAAYAYKALDLSKAKRIFILGPSHHHYLSTLALPQLTSYYTPLSDEPLPLDTELIAKLLSAKAVKPNGSTVSFTTMTRSVDEDEHSIELHLPYIHRLLQLQHPTKRTSQYPPLVPILVGSTSASTEQAFGALLASYLEDPSNVFVISSDFCHWGLRFSYTYYVPQAPKPGPKLPLSADALPQPSNDLDEIEEKIEQVSAGHSLQRRDRINSREPAIHESISAFDIATMAAIATGETENFLDAIQRTGNTVCGRHPIGVIMAAIEATRTQEDGKKGAFHFIRYERSSDAVNVTDSSVSYVSAFAVL</sequence>
<dbReference type="InterPro" id="IPR004843">
    <property type="entry name" value="Calcineurin-like_PHP"/>
</dbReference>
<comment type="similarity">
    <text evidence="4">Belongs to the metallophosphoesterase superfamily. Purple acid phosphatase family.</text>
</comment>
<dbReference type="Pfam" id="PF01875">
    <property type="entry name" value="Memo"/>
    <property type="match status" value="1"/>
</dbReference>
<dbReference type="SUPFAM" id="SSF49363">
    <property type="entry name" value="Purple acid phosphatase, N-terminal domain"/>
    <property type="match status" value="1"/>
</dbReference>
<evidence type="ECO:0000313" key="8">
    <source>
        <dbReference type="EMBL" id="KAF4232631.1"/>
    </source>
</evidence>
<keyword evidence="2 4" id="KW-0732">Signal</keyword>
<dbReference type="SUPFAM" id="SSF56300">
    <property type="entry name" value="Metallo-dependent phosphatases"/>
    <property type="match status" value="1"/>
</dbReference>
<dbReference type="EC" id="3.1.3.2" evidence="4"/>
<evidence type="ECO:0000259" key="7">
    <source>
        <dbReference type="Pfam" id="PF16656"/>
    </source>
</evidence>
<reference evidence="8" key="1">
    <citation type="journal article" date="2020" name="bioRxiv">
        <title>Genomic and phenotypic heterogeneity of clinical isolates of the human pathogens Aspergillus fumigatus, Aspergillus lentulus and Aspergillus fumigatiaffinis.</title>
        <authorList>
            <person name="dos Santos R.A.C."/>
            <person name="Steenwyk J.L."/>
            <person name="Rivero-Menendez O."/>
            <person name="Mead M.E."/>
            <person name="Silva L.P."/>
            <person name="Bastos R.W."/>
            <person name="Alastruey-Izquierdo A."/>
            <person name="Goldman G.H."/>
            <person name="Rokas A."/>
        </authorList>
    </citation>
    <scope>NUCLEOTIDE SEQUENCE</scope>
    <source>
        <strain evidence="8">CNM-CM6805</strain>
    </source>
</reference>
<dbReference type="EMBL" id="JAAAPX010000088">
    <property type="protein sequence ID" value="KAF4232631.1"/>
    <property type="molecule type" value="Genomic_DNA"/>
</dbReference>
<evidence type="ECO:0000313" key="9">
    <source>
        <dbReference type="Proteomes" id="UP000653565"/>
    </source>
</evidence>
<dbReference type="PANTHER" id="PTHR11060">
    <property type="entry name" value="PROTEIN MEMO1"/>
    <property type="match status" value="1"/>
</dbReference>
<keyword evidence="9" id="KW-1185">Reference proteome</keyword>
<organism evidence="8 9">
    <name type="scientific">Aspergillus fumigatiaffinis</name>
    <dbReference type="NCBI Taxonomy" id="340414"/>
    <lineage>
        <taxon>Eukaryota</taxon>
        <taxon>Fungi</taxon>
        <taxon>Dikarya</taxon>
        <taxon>Ascomycota</taxon>
        <taxon>Pezizomycotina</taxon>
        <taxon>Eurotiomycetes</taxon>
        <taxon>Eurotiomycetidae</taxon>
        <taxon>Eurotiales</taxon>
        <taxon>Aspergillaceae</taxon>
        <taxon>Aspergillus</taxon>
        <taxon>Aspergillus subgen. Fumigati</taxon>
    </lineage>
</organism>
<dbReference type="InterPro" id="IPR015914">
    <property type="entry name" value="PAPs_N"/>
</dbReference>
<dbReference type="PANTHER" id="PTHR11060:SF0">
    <property type="entry name" value="PROTEIN MEMO1"/>
    <property type="match status" value="1"/>
</dbReference>